<dbReference type="Proteomes" id="UP000688947">
    <property type="component" value="Unassembled WGS sequence"/>
</dbReference>
<protein>
    <submittedName>
        <fullName evidence="1">Uncharacterized protein</fullName>
    </submittedName>
</protein>
<sequence>MPRVSHGQHLPSVLLMLNERDNSRRQELQEYPRVLEENESTTLQCPTYDSFVVDGGADAIVRLTNFTPREFTGKDVMFMVLVVLKNGGTWEMLSNIFHVKTATFIKTTTSFIRKEKKRHASLKNVTESVGASGSECRWMTVPIARAQEKTTI</sequence>
<evidence type="ECO:0000313" key="2">
    <source>
        <dbReference type="Proteomes" id="UP000688947"/>
    </source>
</evidence>
<dbReference type="AlphaFoldDB" id="A0A8T1TNW1"/>
<comment type="caution">
    <text evidence="1">The sequence shown here is derived from an EMBL/GenBank/DDBJ whole genome shotgun (WGS) entry which is preliminary data.</text>
</comment>
<reference evidence="1" key="1">
    <citation type="submission" date="2021-01" db="EMBL/GenBank/DDBJ databases">
        <title>Phytophthora aleatoria, a newly-described species from Pinus radiata is distinct from Phytophthora cactorum isolates based on comparative genomics.</title>
        <authorList>
            <person name="Mcdougal R."/>
            <person name="Panda P."/>
            <person name="Williams N."/>
            <person name="Studholme D.J."/>
        </authorList>
    </citation>
    <scope>NUCLEOTIDE SEQUENCE</scope>
    <source>
        <strain evidence="1">NZFS 3830</strain>
    </source>
</reference>
<evidence type="ECO:0000313" key="1">
    <source>
        <dbReference type="EMBL" id="KAG6942408.1"/>
    </source>
</evidence>
<gene>
    <name evidence="1" type="ORF">JG687_00019080</name>
</gene>
<dbReference type="VEuPathDB" id="FungiDB:PC110_g18285"/>
<organism evidence="1 2">
    <name type="scientific">Phytophthora cactorum</name>
    <dbReference type="NCBI Taxonomy" id="29920"/>
    <lineage>
        <taxon>Eukaryota</taxon>
        <taxon>Sar</taxon>
        <taxon>Stramenopiles</taxon>
        <taxon>Oomycota</taxon>
        <taxon>Peronosporomycetes</taxon>
        <taxon>Peronosporales</taxon>
        <taxon>Peronosporaceae</taxon>
        <taxon>Phytophthora</taxon>
    </lineage>
</organism>
<dbReference type="OrthoDB" id="124324at2759"/>
<name>A0A8T1TNW1_9STRA</name>
<dbReference type="VEuPathDB" id="FungiDB:PC110_g23053"/>
<accession>A0A8T1TNW1</accession>
<dbReference type="EMBL" id="JAENGZ010002991">
    <property type="protein sequence ID" value="KAG6942408.1"/>
    <property type="molecule type" value="Genomic_DNA"/>
</dbReference>
<proteinExistence type="predicted"/>